<gene>
    <name evidence="1" type="ORF">SNE40_018255</name>
</gene>
<sequence>MAENNYGRFTVGKLKDELAKRGARTTEAIIERLDAYDKNDNFRNTVIHLPEYTIPQWPSSGFRQLVPEHRSTLPKIDRCQIDGYFKYRMVSDHGMVNDLKALQKGEKLMESDRVNACSLCEIDTGTCIYFTGIVTAAMKKKVTYNYKVSVEKSRNCRSHTR</sequence>
<dbReference type="Proteomes" id="UP001347796">
    <property type="component" value="Unassembled WGS sequence"/>
</dbReference>
<keyword evidence="2" id="KW-1185">Reference proteome</keyword>
<evidence type="ECO:0000313" key="2">
    <source>
        <dbReference type="Proteomes" id="UP001347796"/>
    </source>
</evidence>
<reference evidence="1 2" key="1">
    <citation type="submission" date="2024-01" db="EMBL/GenBank/DDBJ databases">
        <title>The genome of the rayed Mediterranean limpet Patella caerulea (Linnaeus, 1758).</title>
        <authorList>
            <person name="Anh-Thu Weber A."/>
            <person name="Halstead-Nussloch G."/>
        </authorList>
    </citation>
    <scope>NUCLEOTIDE SEQUENCE [LARGE SCALE GENOMIC DNA]</scope>
    <source>
        <strain evidence="1">AATW-2023a</strain>
        <tissue evidence="1">Whole specimen</tissue>
    </source>
</reference>
<dbReference type="EMBL" id="JAZGQO010000013">
    <property type="protein sequence ID" value="KAK6171829.1"/>
    <property type="molecule type" value="Genomic_DNA"/>
</dbReference>
<protein>
    <recommendedName>
        <fullName evidence="3">SAP domain-containing protein</fullName>
    </recommendedName>
</protein>
<comment type="caution">
    <text evidence="1">The sequence shown here is derived from an EMBL/GenBank/DDBJ whole genome shotgun (WGS) entry which is preliminary data.</text>
</comment>
<evidence type="ECO:0008006" key="3">
    <source>
        <dbReference type="Google" id="ProtNLM"/>
    </source>
</evidence>
<accession>A0AAN8JC61</accession>
<proteinExistence type="predicted"/>
<dbReference type="AlphaFoldDB" id="A0AAN8JC61"/>
<evidence type="ECO:0000313" key="1">
    <source>
        <dbReference type="EMBL" id="KAK6171829.1"/>
    </source>
</evidence>
<organism evidence="1 2">
    <name type="scientific">Patella caerulea</name>
    <name type="common">Rayed Mediterranean limpet</name>
    <dbReference type="NCBI Taxonomy" id="87958"/>
    <lineage>
        <taxon>Eukaryota</taxon>
        <taxon>Metazoa</taxon>
        <taxon>Spiralia</taxon>
        <taxon>Lophotrochozoa</taxon>
        <taxon>Mollusca</taxon>
        <taxon>Gastropoda</taxon>
        <taxon>Patellogastropoda</taxon>
        <taxon>Patelloidea</taxon>
        <taxon>Patellidae</taxon>
        <taxon>Patella</taxon>
    </lineage>
</organism>
<name>A0AAN8JC61_PATCE</name>